<protein>
    <submittedName>
        <fullName evidence="1">Uncharacterized protein</fullName>
    </submittedName>
</protein>
<name>A0A7S0LC12_9EUKA</name>
<proteinExistence type="predicted"/>
<gene>
    <name evidence="1" type="ORF">CPEL01642_LOCUS8984</name>
</gene>
<accession>A0A7S0LC12</accession>
<evidence type="ECO:0000313" key="1">
    <source>
        <dbReference type="EMBL" id="CAD8605649.1"/>
    </source>
</evidence>
<reference evidence="1" key="1">
    <citation type="submission" date="2021-01" db="EMBL/GenBank/DDBJ databases">
        <authorList>
            <person name="Corre E."/>
            <person name="Pelletier E."/>
            <person name="Niang G."/>
            <person name="Scheremetjew M."/>
            <person name="Finn R."/>
            <person name="Kale V."/>
            <person name="Holt S."/>
            <person name="Cochrane G."/>
            <person name="Meng A."/>
            <person name="Brown T."/>
            <person name="Cohen L."/>
        </authorList>
    </citation>
    <scope>NUCLEOTIDE SEQUENCE</scope>
    <source>
        <strain evidence="1">PLY182g</strain>
    </source>
</reference>
<dbReference type="AlphaFoldDB" id="A0A7S0LC12"/>
<organism evidence="1">
    <name type="scientific">Coccolithus braarudii</name>
    <dbReference type="NCBI Taxonomy" id="221442"/>
    <lineage>
        <taxon>Eukaryota</taxon>
        <taxon>Haptista</taxon>
        <taxon>Haptophyta</taxon>
        <taxon>Prymnesiophyceae</taxon>
        <taxon>Coccolithales</taxon>
        <taxon>Coccolithaceae</taxon>
        <taxon>Coccolithus</taxon>
    </lineage>
</organism>
<sequence>MPSTLSSFYIVQHTFKLDAGLDWWTAHQAAAEVWQTRQSKQEELGFHCHSFVPISAVGPIYCVWEVKPNIPASEFQAFLDGEHALGMGMMNNSASLVELSLTGAPPYPRHFVPPATTPGRVSITFEEQAWFQGQINAQVGEDAAVALAEGAPPFQSPSKMPTGEEQEWLERQISEIREADAWLEQQAVEAAIKEAAQEAQKAATMAANAASAAQKAASAASAATAAQKLAAVKIGKDQAGQTEAN</sequence>
<dbReference type="EMBL" id="HBEY01018635">
    <property type="protein sequence ID" value="CAD8605649.1"/>
    <property type="molecule type" value="Transcribed_RNA"/>
</dbReference>